<dbReference type="HOGENOM" id="CLU_3152287_0_0_4"/>
<reference evidence="1 2" key="1">
    <citation type="submission" date="2009-01" db="EMBL/GenBank/DDBJ databases">
        <authorList>
            <person name="Fulton L."/>
            <person name="Clifton S."/>
            <person name="Chinwalla A.T."/>
            <person name="Mitreva M."/>
            <person name="Sodergren E."/>
            <person name="Weinstock G."/>
            <person name="Clifton S."/>
            <person name="Dooling D.J."/>
            <person name="Fulton B."/>
            <person name="Minx P."/>
            <person name="Pepin K.H."/>
            <person name="Johnson M."/>
            <person name="Bhonagiri V."/>
            <person name="Nash W.E."/>
            <person name="Mardis E.R."/>
            <person name="Wilson R.K."/>
        </authorList>
    </citation>
    <scope>NUCLEOTIDE SEQUENCE [LARGE SCALE GENOMIC DNA]</scope>
    <source>
        <strain evidence="1 2">ATCC 23834</strain>
    </source>
</reference>
<accession>C0DTS1</accession>
<comment type="caution">
    <text evidence="1">The sequence shown here is derived from an EMBL/GenBank/DDBJ whole genome shotgun (WGS) entry which is preliminary data.</text>
</comment>
<name>C0DTS1_EIKCO</name>
<gene>
    <name evidence="1" type="ORF">EIKCOROL_00751</name>
</gene>
<dbReference type="AlphaFoldDB" id="C0DTS1"/>
<dbReference type="EMBL" id="ACEA01000016">
    <property type="protein sequence ID" value="EEG24568.1"/>
    <property type="molecule type" value="Genomic_DNA"/>
</dbReference>
<protein>
    <submittedName>
        <fullName evidence="1">Uncharacterized protein</fullName>
    </submittedName>
</protein>
<sequence>MTIQRLPEFQVAFNLIRMWGLCRKGYLKTLRNSATFVSGSLTSRYQAI</sequence>
<dbReference type="Proteomes" id="UP000005837">
    <property type="component" value="Unassembled WGS sequence"/>
</dbReference>
<proteinExistence type="predicted"/>
<organism evidence="1 2">
    <name type="scientific">Eikenella corrodens ATCC 23834</name>
    <dbReference type="NCBI Taxonomy" id="546274"/>
    <lineage>
        <taxon>Bacteria</taxon>
        <taxon>Pseudomonadati</taxon>
        <taxon>Pseudomonadota</taxon>
        <taxon>Betaproteobacteria</taxon>
        <taxon>Neisseriales</taxon>
        <taxon>Neisseriaceae</taxon>
        <taxon>Eikenella</taxon>
    </lineage>
</organism>
<evidence type="ECO:0000313" key="2">
    <source>
        <dbReference type="Proteomes" id="UP000005837"/>
    </source>
</evidence>
<evidence type="ECO:0000313" key="1">
    <source>
        <dbReference type="EMBL" id="EEG24568.1"/>
    </source>
</evidence>